<feature type="non-terminal residue" evidence="3">
    <location>
        <position position="1"/>
    </location>
</feature>
<proteinExistence type="predicted"/>
<dbReference type="AlphaFoldDB" id="A0A0H5R6S6"/>
<keyword evidence="2" id="KW-0812">Transmembrane</keyword>
<keyword evidence="2" id="KW-0472">Membrane</keyword>
<accession>A0A0H5R6S6</accession>
<name>A0A0H5R6S6_9EUKA</name>
<evidence type="ECO:0000256" key="2">
    <source>
        <dbReference type="SAM" id="Phobius"/>
    </source>
</evidence>
<protein>
    <submittedName>
        <fullName evidence="3">Uncharacterized protein</fullName>
    </submittedName>
</protein>
<reference evidence="3" key="1">
    <citation type="submission" date="2015-04" db="EMBL/GenBank/DDBJ databases">
        <title>The genome sequence of the plant pathogenic Rhizarian Plasmodiophora brassicae reveals insights in its biotrophic life cycle and the origin of chitin synthesis.</title>
        <authorList>
            <person name="Schwelm A."/>
            <person name="Fogelqvist J."/>
            <person name="Knaust A."/>
            <person name="Julke S."/>
            <person name="Lilja T."/>
            <person name="Dhandapani V."/>
            <person name="Bonilla-Rosso G."/>
            <person name="Karlsson M."/>
            <person name="Shevchenko A."/>
            <person name="Choi S.R."/>
            <person name="Kim H.G."/>
            <person name="Park J.Y."/>
            <person name="Lim Y.P."/>
            <person name="Ludwig-Muller J."/>
            <person name="Dixelius C."/>
        </authorList>
    </citation>
    <scope>NUCLEOTIDE SEQUENCE</scope>
    <source>
        <tissue evidence="3">Potato root galls</tissue>
    </source>
</reference>
<feature type="transmembrane region" description="Helical" evidence="2">
    <location>
        <begin position="100"/>
        <end position="117"/>
    </location>
</feature>
<keyword evidence="2" id="KW-1133">Transmembrane helix</keyword>
<feature type="region of interest" description="Disordered" evidence="1">
    <location>
        <begin position="42"/>
        <end position="72"/>
    </location>
</feature>
<dbReference type="EMBL" id="HACM01003557">
    <property type="protein sequence ID" value="CRZ03999.1"/>
    <property type="molecule type" value="Transcribed_RNA"/>
</dbReference>
<evidence type="ECO:0000313" key="3">
    <source>
        <dbReference type="EMBL" id="CRZ03999.1"/>
    </source>
</evidence>
<evidence type="ECO:0000256" key="1">
    <source>
        <dbReference type="SAM" id="MobiDB-lite"/>
    </source>
</evidence>
<feature type="transmembrane region" description="Helical" evidence="2">
    <location>
        <begin position="137"/>
        <end position="157"/>
    </location>
</feature>
<organism evidence="3">
    <name type="scientific">Spongospora subterranea</name>
    <dbReference type="NCBI Taxonomy" id="70186"/>
    <lineage>
        <taxon>Eukaryota</taxon>
        <taxon>Sar</taxon>
        <taxon>Rhizaria</taxon>
        <taxon>Endomyxa</taxon>
        <taxon>Phytomyxea</taxon>
        <taxon>Plasmodiophorida</taxon>
        <taxon>Plasmodiophoridae</taxon>
        <taxon>Spongospora</taxon>
    </lineage>
</organism>
<sequence length="220" mass="24479">WENIMDLIATEAAAAGSDMKPGHRMMIISRLRKAKIAREREAEEGMQRRQILNTSPDHSPHARLNPQIRQPQDHIDDATSLSTLIEGCVPLLQMPRRWQIGLLLANLSVSLILFGMHKAGSRKGSEDIEGGWLFVKVLYIIGFILSGLMGAICLLAAKLAAHDGPDMEFPEIDCFSNCDHCCNFDNPIVCPKITCPDCEFGACFSKVYKIFCCRCSITIE</sequence>